<proteinExistence type="predicted"/>
<comment type="caution">
    <text evidence="2">The sequence shown here is derived from an EMBL/GenBank/DDBJ whole genome shotgun (WGS) entry which is preliminary data.</text>
</comment>
<keyword evidence="1" id="KW-0732">Signal</keyword>
<feature type="chain" id="PRO_5026135319" evidence="1">
    <location>
        <begin position="25"/>
        <end position="76"/>
    </location>
</feature>
<evidence type="ECO:0000313" key="2">
    <source>
        <dbReference type="EMBL" id="KAF0735757.1"/>
    </source>
</evidence>
<dbReference type="AlphaFoldDB" id="A0A6G0X6X5"/>
<gene>
    <name evidence="2" type="ORF">Ae201684_007763</name>
</gene>
<organism evidence="2 3">
    <name type="scientific">Aphanomyces euteiches</name>
    <dbReference type="NCBI Taxonomy" id="100861"/>
    <lineage>
        <taxon>Eukaryota</taxon>
        <taxon>Sar</taxon>
        <taxon>Stramenopiles</taxon>
        <taxon>Oomycota</taxon>
        <taxon>Saprolegniomycetes</taxon>
        <taxon>Saprolegniales</taxon>
        <taxon>Verrucalvaceae</taxon>
        <taxon>Aphanomyces</taxon>
    </lineage>
</organism>
<feature type="signal peptide" evidence="1">
    <location>
        <begin position="1"/>
        <end position="24"/>
    </location>
</feature>
<sequence>MVRSSSSFCGCALFIVVALVPVRTTDLTTEILDFSHQDLWDLFITDKATTTAWFEQSNHELNHSAGPLKDCVQLAR</sequence>
<protein>
    <submittedName>
        <fullName evidence="2">Uncharacterized protein</fullName>
    </submittedName>
</protein>
<evidence type="ECO:0000256" key="1">
    <source>
        <dbReference type="SAM" id="SignalP"/>
    </source>
</evidence>
<reference evidence="2 3" key="1">
    <citation type="submission" date="2019-07" db="EMBL/GenBank/DDBJ databases">
        <title>Genomics analysis of Aphanomyces spp. identifies a new class of oomycete effector associated with host adaptation.</title>
        <authorList>
            <person name="Gaulin E."/>
        </authorList>
    </citation>
    <scope>NUCLEOTIDE SEQUENCE [LARGE SCALE GENOMIC DNA]</scope>
    <source>
        <strain evidence="2 3">ATCC 201684</strain>
    </source>
</reference>
<evidence type="ECO:0000313" key="3">
    <source>
        <dbReference type="Proteomes" id="UP000481153"/>
    </source>
</evidence>
<name>A0A6G0X6X5_9STRA</name>
<keyword evidence="3" id="KW-1185">Reference proteome</keyword>
<accession>A0A6G0X6X5</accession>
<dbReference type="Proteomes" id="UP000481153">
    <property type="component" value="Unassembled WGS sequence"/>
</dbReference>
<dbReference type="EMBL" id="VJMJ01000093">
    <property type="protein sequence ID" value="KAF0735757.1"/>
    <property type="molecule type" value="Genomic_DNA"/>
</dbReference>